<dbReference type="EMBL" id="JAGQLL010000033">
    <property type="protein sequence ID" value="MCA9380143.1"/>
    <property type="molecule type" value="Genomic_DNA"/>
</dbReference>
<sequence length="213" mass="23663">MNNIKQNSWTIFGLSNFSYDILDAIESNGDMVKYFVRNQDVDEKIVKRVPQNIEIIELADFEPNTDKYFIGFMDHRKDSLLKELSKFKLYIDNVIHKNAYISQYVTIGMGNFVGANATIASKVTMGDFNFINRNCSIGHHSLIGNRNKTGPGATICSLCEIGDKNAFGANCTIIPELRITSEVEIGAGAVVTKRITGSGLYVGIPARLVQRKS</sequence>
<name>A0A955IE34_9BACT</name>
<dbReference type="InterPro" id="IPR050179">
    <property type="entry name" value="Trans_hexapeptide_repeat"/>
</dbReference>
<gene>
    <name evidence="1" type="ORF">KC675_03085</name>
</gene>
<dbReference type="Gene3D" id="2.160.10.10">
    <property type="entry name" value="Hexapeptide repeat proteins"/>
    <property type="match status" value="1"/>
</dbReference>
<dbReference type="InterPro" id="IPR011004">
    <property type="entry name" value="Trimer_LpxA-like_sf"/>
</dbReference>
<evidence type="ECO:0000313" key="2">
    <source>
        <dbReference type="Proteomes" id="UP000745577"/>
    </source>
</evidence>
<evidence type="ECO:0008006" key="3">
    <source>
        <dbReference type="Google" id="ProtNLM"/>
    </source>
</evidence>
<accession>A0A955IE34</accession>
<dbReference type="Proteomes" id="UP000745577">
    <property type="component" value="Unassembled WGS sequence"/>
</dbReference>
<protein>
    <recommendedName>
        <fullName evidence="3">Acetyltransferase</fullName>
    </recommendedName>
</protein>
<dbReference type="PANTHER" id="PTHR43300:SF7">
    <property type="entry name" value="UDP-N-ACETYLBACILLOSAMINE N-ACETYLTRANSFERASE"/>
    <property type="match status" value="1"/>
</dbReference>
<dbReference type="AlphaFoldDB" id="A0A955IE34"/>
<evidence type="ECO:0000313" key="1">
    <source>
        <dbReference type="EMBL" id="MCA9380143.1"/>
    </source>
</evidence>
<proteinExistence type="predicted"/>
<dbReference type="SUPFAM" id="SSF51161">
    <property type="entry name" value="Trimeric LpxA-like enzymes"/>
    <property type="match status" value="1"/>
</dbReference>
<dbReference type="PANTHER" id="PTHR43300">
    <property type="entry name" value="ACETYLTRANSFERASE"/>
    <property type="match status" value="1"/>
</dbReference>
<reference evidence="1" key="1">
    <citation type="submission" date="2020-04" db="EMBL/GenBank/DDBJ databases">
        <authorList>
            <person name="Zhang T."/>
        </authorList>
    </citation>
    <scope>NUCLEOTIDE SEQUENCE</scope>
    <source>
        <strain evidence="1">HKST-UBA15</strain>
    </source>
</reference>
<organism evidence="1 2">
    <name type="scientific">Candidatus Dojkabacteria bacterium</name>
    <dbReference type="NCBI Taxonomy" id="2099670"/>
    <lineage>
        <taxon>Bacteria</taxon>
        <taxon>Candidatus Dojkabacteria</taxon>
    </lineage>
</organism>
<reference evidence="1" key="2">
    <citation type="journal article" date="2021" name="Microbiome">
        <title>Successional dynamics and alternative stable states in a saline activated sludge microbial community over 9 years.</title>
        <authorList>
            <person name="Wang Y."/>
            <person name="Ye J."/>
            <person name="Ju F."/>
            <person name="Liu L."/>
            <person name="Boyd J.A."/>
            <person name="Deng Y."/>
            <person name="Parks D.H."/>
            <person name="Jiang X."/>
            <person name="Yin X."/>
            <person name="Woodcroft B.J."/>
            <person name="Tyson G.W."/>
            <person name="Hugenholtz P."/>
            <person name="Polz M.F."/>
            <person name="Zhang T."/>
        </authorList>
    </citation>
    <scope>NUCLEOTIDE SEQUENCE</scope>
    <source>
        <strain evidence="1">HKST-UBA15</strain>
    </source>
</reference>
<comment type="caution">
    <text evidence="1">The sequence shown here is derived from an EMBL/GenBank/DDBJ whole genome shotgun (WGS) entry which is preliminary data.</text>
</comment>